<dbReference type="RefSeq" id="WP_336557529.1">
    <property type="nucleotide sequence ID" value="NZ_JAYLLN010000015.1"/>
</dbReference>
<sequence>MASTLEITLASTLTGHQNPVFALAQPENSSVLYTGGNDKGVVEWDLQEMKFKRILCKVGSSVYKLLCIPDSDLLAIGLRSGQLLLVDTQKQSLVANWNTESGAIFDIKLIPSKRELIAIGEEGFAYVWSLESLELLYRFKVSDTTARVISLSEDGKLLAFGDKLGMVHVHDAYDFHKYIKEPIHELPVTSLRFINGELISGGRDAKINRLDPKTLEKKQSLVPHMFTVYGIDSSADNNFLVTVSRDKTIKIWRSTDWGLLKNISRDKGIESHYLSINNVLWQENRIFTVSDDKSIKIWKVETH</sequence>
<proteinExistence type="predicted"/>
<dbReference type="SMART" id="SM00320">
    <property type="entry name" value="WD40"/>
    <property type="match status" value="7"/>
</dbReference>
<accession>A0ABU8I4Z4</accession>
<name>A0ABU8I4Z4_9SPHI</name>
<evidence type="ECO:0000313" key="5">
    <source>
        <dbReference type="Proteomes" id="UP001363035"/>
    </source>
</evidence>
<gene>
    <name evidence="4" type="ORF">VJ786_07760</name>
</gene>
<dbReference type="Proteomes" id="UP001363035">
    <property type="component" value="Unassembled WGS sequence"/>
</dbReference>
<evidence type="ECO:0000256" key="2">
    <source>
        <dbReference type="ARBA" id="ARBA00022737"/>
    </source>
</evidence>
<evidence type="ECO:0000313" key="4">
    <source>
        <dbReference type="EMBL" id="MEI5984794.1"/>
    </source>
</evidence>
<dbReference type="PROSITE" id="PS50294">
    <property type="entry name" value="WD_REPEATS_REGION"/>
    <property type="match status" value="3"/>
</dbReference>
<comment type="caution">
    <text evidence="4">The sequence shown here is derived from an EMBL/GenBank/DDBJ whole genome shotgun (WGS) entry which is preliminary data.</text>
</comment>
<organism evidence="4 5">
    <name type="scientific">Sphingobacterium tenebrionis</name>
    <dbReference type="NCBI Taxonomy" id="3111775"/>
    <lineage>
        <taxon>Bacteria</taxon>
        <taxon>Pseudomonadati</taxon>
        <taxon>Bacteroidota</taxon>
        <taxon>Sphingobacteriia</taxon>
        <taxon>Sphingobacteriales</taxon>
        <taxon>Sphingobacteriaceae</taxon>
        <taxon>Sphingobacterium</taxon>
    </lineage>
</organism>
<feature type="repeat" description="WD" evidence="3">
    <location>
        <begin position="269"/>
        <end position="303"/>
    </location>
</feature>
<dbReference type="SUPFAM" id="SSF50978">
    <property type="entry name" value="WD40 repeat-like"/>
    <property type="match status" value="1"/>
</dbReference>
<evidence type="ECO:0000256" key="3">
    <source>
        <dbReference type="PROSITE-ProRule" id="PRU00221"/>
    </source>
</evidence>
<dbReference type="PANTHER" id="PTHR19848:SF8">
    <property type="entry name" value="F-BOX AND WD REPEAT DOMAIN CONTAINING 7"/>
    <property type="match status" value="1"/>
</dbReference>
<dbReference type="PANTHER" id="PTHR19848">
    <property type="entry name" value="WD40 REPEAT PROTEIN"/>
    <property type="match status" value="1"/>
</dbReference>
<protein>
    <submittedName>
        <fullName evidence="4">WD40 repeat domain-containing protein</fullName>
    </submittedName>
</protein>
<dbReference type="InterPro" id="IPR036322">
    <property type="entry name" value="WD40_repeat_dom_sf"/>
</dbReference>
<dbReference type="InterPro" id="IPR001680">
    <property type="entry name" value="WD40_rpt"/>
</dbReference>
<feature type="repeat" description="WD" evidence="3">
    <location>
        <begin position="13"/>
        <end position="54"/>
    </location>
</feature>
<keyword evidence="5" id="KW-1185">Reference proteome</keyword>
<reference evidence="4 5" key="1">
    <citation type="submission" date="2024-01" db="EMBL/GenBank/DDBJ databases">
        <title>Sphingobacterium tenebrionis sp. nov., a novel endophyte isolated from tenebrio molitor intestines.</title>
        <authorList>
            <person name="Zhang C."/>
        </authorList>
    </citation>
    <scope>NUCLEOTIDE SEQUENCE [LARGE SCALE GENOMIC DNA]</scope>
    <source>
        <strain evidence="4 5">PU5-4</strain>
    </source>
</reference>
<dbReference type="Pfam" id="PF00400">
    <property type="entry name" value="WD40"/>
    <property type="match status" value="2"/>
</dbReference>
<keyword evidence="2" id="KW-0677">Repeat</keyword>
<keyword evidence="1 3" id="KW-0853">WD repeat</keyword>
<feature type="repeat" description="WD" evidence="3">
    <location>
        <begin position="221"/>
        <end position="252"/>
    </location>
</feature>
<evidence type="ECO:0000256" key="1">
    <source>
        <dbReference type="ARBA" id="ARBA00022574"/>
    </source>
</evidence>
<dbReference type="Gene3D" id="2.130.10.10">
    <property type="entry name" value="YVTN repeat-like/Quinoprotein amine dehydrogenase"/>
    <property type="match status" value="2"/>
</dbReference>
<dbReference type="EMBL" id="JAYLLN010000015">
    <property type="protein sequence ID" value="MEI5984794.1"/>
    <property type="molecule type" value="Genomic_DNA"/>
</dbReference>
<dbReference type="PROSITE" id="PS50082">
    <property type="entry name" value="WD_REPEATS_2"/>
    <property type="match status" value="3"/>
</dbReference>
<dbReference type="InterPro" id="IPR015943">
    <property type="entry name" value="WD40/YVTN_repeat-like_dom_sf"/>
</dbReference>